<name>A0ABV2AP00_9EUKA</name>
<protein>
    <submittedName>
        <fullName evidence="1">Uncharacterized protein</fullName>
    </submittedName>
</protein>
<dbReference type="Proteomes" id="UP001439008">
    <property type="component" value="Unassembled WGS sequence"/>
</dbReference>
<reference evidence="1 2" key="1">
    <citation type="journal article" date="2024" name="BMC Biol.">
        <title>Comparative genomics of Ascetosporea gives new insight into the evolutionary basis for animal parasitism in Rhizaria.</title>
        <authorList>
            <person name="Hiltunen Thoren M."/>
            <person name="Onut-Brannstrom I."/>
            <person name="Alfjorden A."/>
            <person name="Peckova H."/>
            <person name="Swords F."/>
            <person name="Hooper C."/>
            <person name="Holzer A.S."/>
            <person name="Bass D."/>
            <person name="Burki F."/>
        </authorList>
    </citation>
    <scope>NUCLEOTIDE SEQUENCE [LARGE SCALE GENOMIC DNA]</scope>
    <source>
        <strain evidence="1">20-A016</strain>
    </source>
</reference>
<evidence type="ECO:0000313" key="1">
    <source>
        <dbReference type="EMBL" id="MES1921402.1"/>
    </source>
</evidence>
<evidence type="ECO:0000313" key="2">
    <source>
        <dbReference type="Proteomes" id="UP001439008"/>
    </source>
</evidence>
<feature type="non-terminal residue" evidence="1">
    <location>
        <position position="1"/>
    </location>
</feature>
<sequence>LTLKSAISQNNNWHQQQYRKQFFHPENDRYRFQYQQQRQRERRSSPEPEFIAIPINEKARSFNENAQFLHKDDSRFEQEENVEKESEEALCTCRCHYPETEDATKLVPITTEIANFTTAQVKTEVPSSECLPCDKVFNFLQLDSRFSHFCKFSATIILIFEQK</sequence>
<proteinExistence type="predicted"/>
<keyword evidence="2" id="KW-1185">Reference proteome</keyword>
<organism evidence="1 2">
    <name type="scientific">Bonamia ostreae</name>
    <dbReference type="NCBI Taxonomy" id="126728"/>
    <lineage>
        <taxon>Eukaryota</taxon>
        <taxon>Sar</taxon>
        <taxon>Rhizaria</taxon>
        <taxon>Endomyxa</taxon>
        <taxon>Ascetosporea</taxon>
        <taxon>Haplosporida</taxon>
        <taxon>Bonamia</taxon>
    </lineage>
</organism>
<gene>
    <name evidence="1" type="ORF">MHBO_002933</name>
</gene>
<accession>A0ABV2AP00</accession>
<comment type="caution">
    <text evidence="1">The sequence shown here is derived from an EMBL/GenBank/DDBJ whole genome shotgun (WGS) entry which is preliminary data.</text>
</comment>
<dbReference type="EMBL" id="JBDODL010001314">
    <property type="protein sequence ID" value="MES1921402.1"/>
    <property type="molecule type" value="Genomic_DNA"/>
</dbReference>